<dbReference type="PROSITE" id="PS50104">
    <property type="entry name" value="TIR"/>
    <property type="match status" value="1"/>
</dbReference>
<protein>
    <recommendedName>
        <fullName evidence="1">ADP-ribosyl cyclase/cyclic ADP-ribose hydrolase</fullName>
        <ecNumber evidence="1">3.2.2.6</ecNumber>
    </recommendedName>
</protein>
<dbReference type="EMBL" id="JABFOF010000005">
    <property type="protein sequence ID" value="KAG2397027.1"/>
    <property type="molecule type" value="Genomic_DNA"/>
</dbReference>
<gene>
    <name evidence="9" type="ORF">HKW66_Vig0246070</name>
</gene>
<dbReference type="Proteomes" id="UP000743370">
    <property type="component" value="Unassembled WGS sequence"/>
</dbReference>
<sequence length="787" mass="91320">MACNKRQRSSSSHTNNFDVFVSFRGADTRNGFTNHLFAALQRKGVVAFTDDQTIQKGDFLESELLLAIEGSRVFIVVFSKDYASSTWCMKELTKIVDWVEVTGRSLLPIFYDVTPSEVRKQSGEFAKAFAEHEERFKDDLEMVKEWRAALKTSCDRCGWDVQNKQQYEEIENVVEEVINILGRDQIWNFGDDLVDMHSRVKKLEELLDLSANDIVHLVGIVGMGGIGKTTLATALFNKISPQFNACCYHDDLSKIYCNFGAASAQKQLLCQALNQGNIEIHNASHGTMLIRTRLCHLKALVVVDNVDQVEQLKKLGLQSEYLGAGSRIIIISRNCRILQNYGVNKVYEVEVLDKTQSLQLLRKKAFRSNDIGKEHKGLTLDILKYVNGLPLAIEVLGSFLLDRDVCEWRSALTRMEENPSKDIMDVLRISYDGLENIEKEIFLDIACFFSNNNSYSWEPTVKKFLDYRQFYPDIGMKVLIEKSLISRQNGNIKMHDLLKELGKSIVREKAPKEPRKWSRLWNYKDLQKVMKINKEAKNVEAIFIEQHEKEFLQGRIRVDTLSKMDQLELLILKNVNCYGTLNFISNELRYLFWNHFPWLSLPSTFFPDQLVELILPHSNIKQLWEGKKDYLVPRMEIVIPGIEIPKWFSKQNASTSISMDPSAVIDDPNWIGVSICALFVTHEDTMHDLQAVKFETWVESLPGLRFMVKKCGYRWVFKEDLQQFNSDKFFSRNSSSRKRKLLTRFIWRHLKKEKEELQQLREKYACDWILDVDNVRKDEVLQDLRLM</sequence>
<dbReference type="Gene3D" id="3.40.50.10140">
    <property type="entry name" value="Toll/interleukin-1 receptor homology (TIR) domain"/>
    <property type="match status" value="1"/>
</dbReference>
<dbReference type="PANTHER" id="PTHR11017:SF259">
    <property type="entry name" value="ADP-RIBOSYL CYCLASE_CYCLIC ADP-RIBOSE HYDROLASE"/>
    <property type="match status" value="1"/>
</dbReference>
<dbReference type="Pfam" id="PF00931">
    <property type="entry name" value="NB-ARC"/>
    <property type="match status" value="1"/>
</dbReference>
<dbReference type="PANTHER" id="PTHR11017">
    <property type="entry name" value="LEUCINE-RICH REPEAT-CONTAINING PROTEIN"/>
    <property type="match status" value="1"/>
</dbReference>
<evidence type="ECO:0000256" key="3">
    <source>
        <dbReference type="ARBA" id="ARBA00022737"/>
    </source>
</evidence>
<evidence type="ECO:0000256" key="5">
    <source>
        <dbReference type="ARBA" id="ARBA00022821"/>
    </source>
</evidence>
<dbReference type="Pfam" id="PF23282">
    <property type="entry name" value="WHD_ROQ1"/>
    <property type="match status" value="1"/>
</dbReference>
<dbReference type="Gene3D" id="1.10.8.430">
    <property type="entry name" value="Helical domain of apoptotic protease-activating factors"/>
    <property type="match status" value="1"/>
</dbReference>
<dbReference type="InterPro" id="IPR002182">
    <property type="entry name" value="NB-ARC"/>
</dbReference>
<dbReference type="InterPro" id="IPR035897">
    <property type="entry name" value="Toll_tir_struct_dom_sf"/>
</dbReference>
<evidence type="ECO:0000259" key="8">
    <source>
        <dbReference type="PROSITE" id="PS50104"/>
    </source>
</evidence>
<dbReference type="InterPro" id="IPR027417">
    <property type="entry name" value="P-loop_NTPase"/>
</dbReference>
<evidence type="ECO:0000313" key="10">
    <source>
        <dbReference type="Proteomes" id="UP000743370"/>
    </source>
</evidence>
<accession>A0A8T0KB29</accession>
<dbReference type="InterPro" id="IPR045344">
    <property type="entry name" value="C-JID"/>
</dbReference>
<dbReference type="InterPro" id="IPR011713">
    <property type="entry name" value="Leu-rich_rpt_3"/>
</dbReference>
<dbReference type="FunFam" id="3.40.50.10140:FF:000007">
    <property type="entry name" value="Disease resistance protein (TIR-NBS-LRR class)"/>
    <property type="match status" value="1"/>
</dbReference>
<dbReference type="AlphaFoldDB" id="A0A8T0KB29"/>
<dbReference type="InterPro" id="IPR044974">
    <property type="entry name" value="Disease_R_plants"/>
</dbReference>
<reference evidence="9 10" key="1">
    <citation type="submission" date="2020-05" db="EMBL/GenBank/DDBJ databases">
        <title>Vigna angularis (adzuki bean) Var. LongXiaoDou No. 4 denovo assembly.</title>
        <authorList>
            <person name="Xiang H."/>
        </authorList>
    </citation>
    <scope>NUCLEOTIDE SEQUENCE [LARGE SCALE GENOMIC DNA]</scope>
    <source>
        <tissue evidence="9">Leaf</tissue>
    </source>
</reference>
<organism evidence="9 10">
    <name type="scientific">Phaseolus angularis</name>
    <name type="common">Azuki bean</name>
    <name type="synonym">Vigna angularis</name>
    <dbReference type="NCBI Taxonomy" id="3914"/>
    <lineage>
        <taxon>Eukaryota</taxon>
        <taxon>Viridiplantae</taxon>
        <taxon>Streptophyta</taxon>
        <taxon>Embryophyta</taxon>
        <taxon>Tracheophyta</taxon>
        <taxon>Spermatophyta</taxon>
        <taxon>Magnoliopsida</taxon>
        <taxon>eudicotyledons</taxon>
        <taxon>Gunneridae</taxon>
        <taxon>Pentapetalae</taxon>
        <taxon>rosids</taxon>
        <taxon>fabids</taxon>
        <taxon>Fabales</taxon>
        <taxon>Fabaceae</taxon>
        <taxon>Papilionoideae</taxon>
        <taxon>50 kb inversion clade</taxon>
        <taxon>NPAAA clade</taxon>
        <taxon>indigoferoid/millettioid clade</taxon>
        <taxon>Phaseoleae</taxon>
        <taxon>Vigna</taxon>
    </lineage>
</organism>
<keyword evidence="5" id="KW-0611">Plant defense</keyword>
<keyword evidence="2" id="KW-0433">Leucine-rich repeat</keyword>
<dbReference type="EC" id="3.2.2.6" evidence="1"/>
<keyword evidence="3" id="KW-0677">Repeat</keyword>
<dbReference type="SMART" id="SM00255">
    <property type="entry name" value="TIR"/>
    <property type="match status" value="1"/>
</dbReference>
<dbReference type="SUPFAM" id="SSF52540">
    <property type="entry name" value="P-loop containing nucleoside triphosphate hydrolases"/>
    <property type="match status" value="1"/>
</dbReference>
<dbReference type="GO" id="GO:0043531">
    <property type="term" value="F:ADP binding"/>
    <property type="evidence" value="ECO:0007669"/>
    <property type="project" value="InterPro"/>
</dbReference>
<feature type="domain" description="TIR" evidence="8">
    <location>
        <begin position="15"/>
        <end position="177"/>
    </location>
</feature>
<dbReference type="Pfam" id="PF07725">
    <property type="entry name" value="LRR_3"/>
    <property type="match status" value="1"/>
</dbReference>
<dbReference type="GO" id="GO:0061809">
    <property type="term" value="F:NAD+ nucleosidase activity, cyclic ADP-ribose generating"/>
    <property type="evidence" value="ECO:0007669"/>
    <property type="project" value="UniProtKB-EC"/>
</dbReference>
<dbReference type="InterPro" id="IPR000157">
    <property type="entry name" value="TIR_dom"/>
</dbReference>
<proteinExistence type="predicted"/>
<comment type="caution">
    <text evidence="9">The sequence shown here is derived from an EMBL/GenBank/DDBJ whole genome shotgun (WGS) entry which is preliminary data.</text>
</comment>
<dbReference type="SUPFAM" id="SSF52200">
    <property type="entry name" value="Toll/Interleukin receptor TIR domain"/>
    <property type="match status" value="1"/>
</dbReference>
<keyword evidence="6" id="KW-0520">NAD</keyword>
<dbReference type="Pfam" id="PF20160">
    <property type="entry name" value="C-JID"/>
    <property type="match status" value="1"/>
</dbReference>
<comment type="catalytic activity">
    <reaction evidence="7">
        <text>NAD(+) + H2O = ADP-D-ribose + nicotinamide + H(+)</text>
        <dbReference type="Rhea" id="RHEA:16301"/>
        <dbReference type="ChEBI" id="CHEBI:15377"/>
        <dbReference type="ChEBI" id="CHEBI:15378"/>
        <dbReference type="ChEBI" id="CHEBI:17154"/>
        <dbReference type="ChEBI" id="CHEBI:57540"/>
        <dbReference type="ChEBI" id="CHEBI:57967"/>
        <dbReference type="EC" id="3.2.2.6"/>
    </reaction>
    <physiologicalReaction direction="left-to-right" evidence="7">
        <dbReference type="Rhea" id="RHEA:16302"/>
    </physiologicalReaction>
</comment>
<evidence type="ECO:0000256" key="7">
    <source>
        <dbReference type="ARBA" id="ARBA00047304"/>
    </source>
</evidence>
<evidence type="ECO:0000256" key="4">
    <source>
        <dbReference type="ARBA" id="ARBA00022801"/>
    </source>
</evidence>
<dbReference type="SUPFAM" id="SSF46785">
    <property type="entry name" value="Winged helix' DNA-binding domain"/>
    <property type="match status" value="1"/>
</dbReference>
<dbReference type="InterPro" id="IPR058192">
    <property type="entry name" value="WHD_ROQ1-like"/>
</dbReference>
<dbReference type="GO" id="GO:0006952">
    <property type="term" value="P:defense response"/>
    <property type="evidence" value="ECO:0007669"/>
    <property type="project" value="UniProtKB-KW"/>
</dbReference>
<keyword evidence="4" id="KW-0378">Hydrolase</keyword>
<evidence type="ECO:0000256" key="6">
    <source>
        <dbReference type="ARBA" id="ARBA00023027"/>
    </source>
</evidence>
<name>A0A8T0KB29_PHAAN</name>
<evidence type="ECO:0000256" key="2">
    <source>
        <dbReference type="ARBA" id="ARBA00022614"/>
    </source>
</evidence>
<dbReference type="InterPro" id="IPR036390">
    <property type="entry name" value="WH_DNA-bd_sf"/>
</dbReference>
<dbReference type="PRINTS" id="PR00364">
    <property type="entry name" value="DISEASERSIST"/>
</dbReference>
<dbReference type="InterPro" id="IPR042197">
    <property type="entry name" value="Apaf_helical"/>
</dbReference>
<dbReference type="Pfam" id="PF01582">
    <property type="entry name" value="TIR"/>
    <property type="match status" value="1"/>
</dbReference>
<dbReference type="Gene3D" id="3.40.50.300">
    <property type="entry name" value="P-loop containing nucleotide triphosphate hydrolases"/>
    <property type="match status" value="1"/>
</dbReference>
<evidence type="ECO:0000313" key="9">
    <source>
        <dbReference type="EMBL" id="KAG2397027.1"/>
    </source>
</evidence>
<dbReference type="GO" id="GO:0007165">
    <property type="term" value="P:signal transduction"/>
    <property type="evidence" value="ECO:0007669"/>
    <property type="project" value="InterPro"/>
</dbReference>
<evidence type="ECO:0000256" key="1">
    <source>
        <dbReference type="ARBA" id="ARBA00011982"/>
    </source>
</evidence>